<dbReference type="EMBL" id="CP114014">
    <property type="protein sequence ID" value="XAY05368.1"/>
    <property type="molecule type" value="Genomic_DNA"/>
</dbReference>
<feature type="transmembrane region" description="Helical" evidence="7">
    <location>
        <begin position="194"/>
        <end position="214"/>
    </location>
</feature>
<evidence type="ECO:0000256" key="5">
    <source>
        <dbReference type="ARBA" id="ARBA00023136"/>
    </source>
</evidence>
<dbReference type="KEGG" id="parq:DSM112329_02218"/>
<accession>A0AAU7AV67</accession>
<evidence type="ECO:0000256" key="7">
    <source>
        <dbReference type="SAM" id="Phobius"/>
    </source>
</evidence>
<feature type="transmembrane region" description="Helical" evidence="7">
    <location>
        <begin position="57"/>
        <end position="76"/>
    </location>
</feature>
<proteinExistence type="predicted"/>
<evidence type="ECO:0000313" key="8">
    <source>
        <dbReference type="EMBL" id="XAY05368.1"/>
    </source>
</evidence>
<keyword evidence="3 7" id="KW-0812">Transmembrane</keyword>
<feature type="transmembrane region" description="Helical" evidence="7">
    <location>
        <begin position="165"/>
        <end position="188"/>
    </location>
</feature>
<keyword evidence="4 7" id="KW-1133">Transmembrane helix</keyword>
<evidence type="ECO:0000256" key="3">
    <source>
        <dbReference type="ARBA" id="ARBA00022692"/>
    </source>
</evidence>
<evidence type="ECO:0008006" key="9">
    <source>
        <dbReference type="Google" id="ProtNLM"/>
    </source>
</evidence>
<evidence type="ECO:0000256" key="2">
    <source>
        <dbReference type="ARBA" id="ARBA00022475"/>
    </source>
</evidence>
<feature type="transmembrane region" description="Helical" evidence="7">
    <location>
        <begin position="29"/>
        <end position="51"/>
    </location>
</feature>
<keyword evidence="5 7" id="KW-0472">Membrane</keyword>
<dbReference type="RefSeq" id="WP_354701879.1">
    <property type="nucleotide sequence ID" value="NZ_CP114014.1"/>
</dbReference>
<dbReference type="GO" id="GO:0005886">
    <property type="term" value="C:plasma membrane"/>
    <property type="evidence" value="ECO:0007669"/>
    <property type="project" value="UniProtKB-SubCell"/>
</dbReference>
<feature type="transmembrane region" description="Helical" evidence="7">
    <location>
        <begin position="386"/>
        <end position="404"/>
    </location>
</feature>
<feature type="transmembrane region" description="Helical" evidence="7">
    <location>
        <begin position="355"/>
        <end position="374"/>
    </location>
</feature>
<comment type="subcellular location">
    <subcellularLocation>
        <location evidence="1">Cell membrane</location>
        <topology evidence="1">Multi-pass membrane protein</topology>
    </subcellularLocation>
</comment>
<dbReference type="PANTHER" id="PTHR30250">
    <property type="entry name" value="PST FAMILY PREDICTED COLANIC ACID TRANSPORTER"/>
    <property type="match status" value="1"/>
</dbReference>
<reference evidence="8" key="1">
    <citation type="submission" date="2022-12" db="EMBL/GenBank/DDBJ databases">
        <title>Paraconexibacter alkalitolerans sp. nov. and Baekduia alba sp. nov., isolated from soil and emended description of the genera Paraconexibacter (Chun et al., 2020) and Baekduia (An et al., 2020).</title>
        <authorList>
            <person name="Vieira S."/>
            <person name="Huber K.J."/>
            <person name="Geppert A."/>
            <person name="Wolf J."/>
            <person name="Neumann-Schaal M."/>
            <person name="Muesken M."/>
            <person name="Overmann J."/>
        </authorList>
    </citation>
    <scope>NUCLEOTIDE SEQUENCE</scope>
    <source>
        <strain evidence="8">AEG42_29</strain>
    </source>
</reference>
<feature type="transmembrane region" description="Helical" evidence="7">
    <location>
        <begin position="135"/>
        <end position="153"/>
    </location>
</feature>
<feature type="region of interest" description="Disordered" evidence="6">
    <location>
        <begin position="1"/>
        <end position="23"/>
    </location>
</feature>
<sequence length="453" mass="46724">MAADSPARETTARPPAGPASKSYGSGAKILSIGIASTGLFTFAYFSVASHALDDDDALGGINLLWTILFITISVIYRPVEQLLSRSIATRRAQGHAGGHPLRDAARIQAGFALAFLVVAFAFKGRLIDAFDGEDALFWILIVAALAYAASYFARGYFAGHQWFALYGGLVFFESVARFCFPVAVAVGLTSGQTAVALGIAAAPLASLAVIPLAVRRYGPSSADGDGTPREPVDRAAGAAREGATFAGSVAVVQLAEQTLLNAGPLFAPRGAEFAVVFGAFLITRSPLQLFQSIQTSLLPHLAGLEATEGSAAFAKAIRTTVLAIAAFAGAVALGLLAVGPFAMDVLYPVEGTYSRWGLALIGVAMGLHLTAGTLNQAALARGQASLAAVAWAASAVVFVAWMAVGVIDEALLRAEVGYAGSCALLCAALVWVYRAGQPAARVAPLPDPPPLMD</sequence>
<keyword evidence="2" id="KW-1003">Cell membrane</keyword>
<name>A0AAU7AV67_9ACTN</name>
<protein>
    <recommendedName>
        <fullName evidence="9">Polysaccharide biosynthesis protein</fullName>
    </recommendedName>
</protein>
<feature type="transmembrane region" description="Helical" evidence="7">
    <location>
        <begin position="104"/>
        <end position="123"/>
    </location>
</feature>
<dbReference type="AlphaFoldDB" id="A0AAU7AV67"/>
<dbReference type="PANTHER" id="PTHR30250:SF11">
    <property type="entry name" value="O-ANTIGEN TRANSPORTER-RELATED"/>
    <property type="match status" value="1"/>
</dbReference>
<evidence type="ECO:0000256" key="1">
    <source>
        <dbReference type="ARBA" id="ARBA00004651"/>
    </source>
</evidence>
<feature type="transmembrane region" description="Helical" evidence="7">
    <location>
        <begin position="321"/>
        <end position="343"/>
    </location>
</feature>
<gene>
    <name evidence="8" type="ORF">DSM112329_02218</name>
</gene>
<feature type="transmembrane region" description="Helical" evidence="7">
    <location>
        <begin position="416"/>
        <end position="433"/>
    </location>
</feature>
<dbReference type="InterPro" id="IPR050833">
    <property type="entry name" value="Poly_Biosynth_Transport"/>
</dbReference>
<evidence type="ECO:0000256" key="4">
    <source>
        <dbReference type="ARBA" id="ARBA00022989"/>
    </source>
</evidence>
<feature type="compositionally biased region" description="Basic and acidic residues" evidence="6">
    <location>
        <begin position="1"/>
        <end position="11"/>
    </location>
</feature>
<organism evidence="8">
    <name type="scientific">Paraconexibacter sp. AEG42_29</name>
    <dbReference type="NCBI Taxonomy" id="2997339"/>
    <lineage>
        <taxon>Bacteria</taxon>
        <taxon>Bacillati</taxon>
        <taxon>Actinomycetota</taxon>
        <taxon>Thermoleophilia</taxon>
        <taxon>Solirubrobacterales</taxon>
        <taxon>Paraconexibacteraceae</taxon>
        <taxon>Paraconexibacter</taxon>
    </lineage>
</organism>
<evidence type="ECO:0000256" key="6">
    <source>
        <dbReference type="SAM" id="MobiDB-lite"/>
    </source>
</evidence>